<name>A0A6P8QMD5_GEOSA</name>
<dbReference type="Proteomes" id="UP000515159">
    <property type="component" value="Chromosome 1"/>
</dbReference>
<feature type="coiled-coil region" evidence="1">
    <location>
        <begin position="2809"/>
        <end position="2843"/>
    </location>
</feature>
<feature type="region of interest" description="Disordered" evidence="2">
    <location>
        <begin position="2965"/>
        <end position="2985"/>
    </location>
</feature>
<evidence type="ECO:0000256" key="2">
    <source>
        <dbReference type="SAM" id="MobiDB-lite"/>
    </source>
</evidence>
<feature type="compositionally biased region" description="Polar residues" evidence="2">
    <location>
        <begin position="2150"/>
        <end position="2163"/>
    </location>
</feature>
<dbReference type="RefSeq" id="XP_033788633.1">
    <property type="nucleotide sequence ID" value="XM_033932742.1"/>
</dbReference>
<evidence type="ECO:0000313" key="4">
    <source>
        <dbReference type="Proteomes" id="UP000515159"/>
    </source>
</evidence>
<reference evidence="5 6" key="1">
    <citation type="submission" date="2025-04" db="UniProtKB">
        <authorList>
            <consortium name="RefSeq"/>
        </authorList>
    </citation>
    <scope>IDENTIFICATION</scope>
</reference>
<keyword evidence="3" id="KW-0812">Transmembrane</keyword>
<accession>A0A6P8QMD5</accession>
<dbReference type="Pfam" id="PF15392">
    <property type="entry name" value="Joubert"/>
    <property type="match status" value="1"/>
</dbReference>
<feature type="compositionally biased region" description="Basic and acidic residues" evidence="2">
    <location>
        <begin position="1962"/>
        <end position="1971"/>
    </location>
</feature>
<feature type="compositionally biased region" description="Polar residues" evidence="2">
    <location>
        <begin position="2974"/>
        <end position="2983"/>
    </location>
</feature>
<feature type="region of interest" description="Disordered" evidence="2">
    <location>
        <begin position="3159"/>
        <end position="3188"/>
    </location>
</feature>
<feature type="region of interest" description="Disordered" evidence="2">
    <location>
        <begin position="2094"/>
        <end position="2115"/>
    </location>
</feature>
<feature type="compositionally biased region" description="Polar residues" evidence="2">
    <location>
        <begin position="2493"/>
        <end position="2505"/>
    </location>
</feature>
<dbReference type="PANTHER" id="PTHR14492">
    <property type="entry name" value="JBTS17"/>
    <property type="match status" value="1"/>
</dbReference>
<feature type="region of interest" description="Disordered" evidence="2">
    <location>
        <begin position="3028"/>
        <end position="3051"/>
    </location>
</feature>
<keyword evidence="3" id="KW-0472">Membrane</keyword>
<feature type="region of interest" description="Disordered" evidence="2">
    <location>
        <begin position="2130"/>
        <end position="2163"/>
    </location>
</feature>
<dbReference type="CTD" id="65250"/>
<dbReference type="KEGG" id="gsh:117354770"/>
<organism evidence="4 6">
    <name type="scientific">Geotrypetes seraphini</name>
    <name type="common">Gaboon caecilian</name>
    <name type="synonym">Caecilia seraphini</name>
    <dbReference type="NCBI Taxonomy" id="260995"/>
    <lineage>
        <taxon>Eukaryota</taxon>
        <taxon>Metazoa</taxon>
        <taxon>Chordata</taxon>
        <taxon>Craniata</taxon>
        <taxon>Vertebrata</taxon>
        <taxon>Euteleostomi</taxon>
        <taxon>Amphibia</taxon>
        <taxon>Gymnophiona</taxon>
        <taxon>Geotrypetes</taxon>
    </lineage>
</organism>
<evidence type="ECO:0000256" key="3">
    <source>
        <dbReference type="SAM" id="Phobius"/>
    </source>
</evidence>
<sequence length="3271" mass="370910">MEIKLEVLVSSSIKRKKPCPRFCWLGQEKESIFILDEKQLSELNLPSGRTKKKAPRLQTLLRNAIILATSRNGAWLAGILEIGEIFLWHKDRDYLKTVPATEEFKKAIATVQAYPERLHLYVSEDGRRVLVATLTGSIFLWESTDCKTMPPVRNPVTLGRWSQIMAAESIVLPTTEDKEAVVHAVFVENEILGDCCLCSFVFYSGEHLMLIFLKLKWHENSYNHLSSLPYQVKWAQQEYKLARLVPQCESVKTRGALFSAFARDGLILAVTINQKNPKFNQKQPLLDEATATQRIFFLVFVFPLSATQILFINTINFVTVNGSLKGCSSKCQMIPSKYIRSYWVGDMSWTLGSLFLACMLKRGTLILMTRLGELQRLVTFGCSVEFGPAEFIPLHPLITYRPYQSMFESSDSNCLGSSSSDMDAFRQRFSVVAHPRLPYLIVSDGYMITALRFLDNLSPALYMRSLLLDSHHRLENISRIFSVSKPKDRQLKLQPLPSLKNGLLKDHRNQNATHSTLPRFLQGAKEAGKQDEIEGFQDCEEESDYEQQFSKNLHPSFSLEPDSSCRQADQGKLEFASMFDTIHAIPDVEEKENDLSELNNIQQNLLMAWDVGILLRNTEEKNTLLNYTVQYFTHLIYILQFSRYCSKMQEKLFKKKPYNNPWVQLVFQLFHQCLWVLHWDVTYRQAIGHMVKLTSETLKMMLMQQEQLYSRTLLESFCLLKMVFHSLNIIYSLPFEIISASGVNGTVDLDFLMVPVLQALDESSIQRCSVHSLFKLPPQTLNLSHKPGNRLAVLWKLLHRQTVWYQAKLVHAKCKNDKTFTTLRISHEESMVLPLLCHIQAVLQSAGERLDSTLNLTSVIGEEHFLYGSYTMAVQIWKTVLQEDSAKGGKRAGFLQTRYYLAILYCHLYQYNLSNGQGLCDHLVREMLRRSSISIPKWTEDLLESEYIRYELEILRHIHSEAALAVIQSLGRFMAAYFTNQPLYVLPPHNIDVLPPFCTAPDMLLRVIPLQQSVVARVIRDQNLSCAWTVEYALELLLIGGLFPEAVLLAHKLGDWKMSVSMSLAYDLYCQSNGDLSRMKTELSLPIKLTPVKTFQEKLQSFLGRPDTSEMLSKATKYKQFSDPIEEEDVDVLFNSVQEMLKAAVMANADILSETFQLLIDSAKDHSRKLCGLVPERLYLPCPPLYCPQPTSVSEGGQDDVHLRAEKVYRQKVSGVLQRILLLLRAAHCSIPVAQWYIKQLKWARKVMQKIRAKSFHPLLKQLPESLLNYSKRNAVFFRPGPGGDHQLDEVSCRIISDFRELCALCWMHHVRERLTDSCRHFQIARDNVENQKDCKRAVDHNASIVEHCLNALEWACRMLPFSRFMNIEELVQDIILSLIGELPPIKKVAEIWVKAFPNSEDVRVPLRDKYHSLQERLRHCIIKGPEREEMMSAVMHNVQKVKLKILKRVIRNIGGAEMNIWEPAEEETRDDETHCYDRFSLGTSLSKSTLTDYGKPQVYSDAETADTLSEALLTEETDPKYLQKNTKQLTELSERRQKELTLPVVGTWEFERDDDEYVLFLELFLSYILERDLSNSSDPGIPFLTSFTEHLQEYELNSVLFDVHASMRRWQIKTRSQSVFRAGCFYDVTQEPYRTEKPVSSNNEYRKSLINFTDSVLRHQLSENSVHKYFCGSSTKSMGAKGLFSLKQHLVTQALDKSSEKSIPFMYSSSNKGCPVPQICTLGSKYTYKLAHLKDVIPNEELSVELKTKFSRIAKLLEWMIRWSNKSLPGPNKAELLEEHSTMIRVKTSAAAILTSLWLFEQRHCTREKNFNFRVPNPEYIVAPVFHPETRPVIQKENNVDTVCPGSASTPDVPEADVDELCERLSEISSGLKTYDMNEPEPLLHSSADEITDCDSYPVEEREDTTPDAVDLPSAYEEDLKEQLEPPTGPSISVSIKPVQQLKNEDIQNVVVEHLHEASVDESLEEKNDAQENSPGSASSGKPLSLCIEMTAAACGLLNNVDSALTKLNGDHPSVAQQSNPGNISSNFTVHVKQEIQESEMTTQPLNMSEAVRQMFQDEMFRLLQLQQINFMSLMQVVGSSFASLPNMQQILQQHQSAHQEQSQTANPLRSNHTAQSLPAYSKEVLPCSSLKSKQQPSVNKTDNRRANYETSSDRQQANDQHNQENIEVAPDLSHPLYPPELQATDPLVSQNLFSTDSTKSFHLLMPVTRIQNPTLIPASKRMAAADGFPLLKLQPGHQLKPLTISPVKVTQAFTWPPPRPREAWGPSNSEKKVFLSFAPANKTNPPTHLNLNQYDTNVIQQTEEKKKTWADIMNKGPPKHLNLDQYDDLPTPVTGQQNSEAVSAGKSIDFHGIPAHEPYQNNSTGLPLLHLQIDRLRLFTPIVRPHVAPPLLPIQPVQQTNLPLLQAIMSPEKKMMSKLPGSPCQPPKLIPLQNLIAFQQKCQNKSQATLGQSLSGQIHLLKANIEPFEIRTEKDNKKRQKRRAEKQKFQESTPGNTEKTSVTFRPKDSIINLNSLEKVVQTKPHKPGSPSSEPADEFVIPLGSFDSSLLEQISVRGAVPTPAELHYLASTRKKVAEKLDASTNTDSVPSLSTHATVNVTEIPVHRINSLESSKSYRDIGIGCEEIISKLDKNHQIPSPAFPVHVPSSAPQVLPPDLYLNLRFQTEKTLPSSAPDAVSPLVGHKYINVIDIDAEDLLKELPITTGSPEIEVMTKQHECLKVPSSAQLHHMAASVTNTVPPDKFRNAENLLQQPLFQMKELNVKSNKAENKASWDLKFGDHDSVQAREQATKTVSSKVVSKRRITSKLHEIDAELSALQSMAENMEQDFANTELLVNTIENLGSAVDPDLEVVPVSSREVGITEKDFIVKGRVNESFSGDKLNITGLSDVADIISDLVRDGGIGATELGLTEAEAKKISRINVQDKPYGPTSRADNEKKEIQAWMKKKQKERLAVHRKKLDELRGQEHHPFQSEKNVQQHPPTSKKIRQIQKMKEEKDKALLSDHFDHRVSEAVNLMKEILSETVQLPATNVKSPSTTPERSPNRFQKQPLTSAKSLYFRNRPEISRSFSASHVEKRSVFQKDYCEVQPRGTATWIVQKNILDPKARARNISSYPINRKQAVSLPRDRLSQITHRGMLSNQNKRKLYLQTNMIQKSNLGTRKSVSASEVSEPERSSRSKLRRPMTQVSISQIEETGSDYEMEREIVSPWTLPEEISKILNSNSSGFMFKDDAGFSQGFKNNDNASESTGSLLSKLDWKAIEDMVANEEDS</sequence>
<dbReference type="OrthoDB" id="5974632at2759"/>
<proteinExistence type="predicted"/>
<dbReference type="InterPro" id="IPR028236">
    <property type="entry name" value="CPLANE1"/>
</dbReference>
<gene>
    <name evidence="5 6" type="primary">CPLANE1</name>
</gene>
<feature type="region of interest" description="Disordered" evidence="2">
    <location>
        <begin position="2475"/>
        <end position="2506"/>
    </location>
</feature>
<feature type="region of interest" description="Disordered" evidence="2">
    <location>
        <begin position="1962"/>
        <end position="1983"/>
    </location>
</feature>
<feature type="compositionally biased region" description="Polar residues" evidence="2">
    <location>
        <begin position="2131"/>
        <end position="2142"/>
    </location>
</feature>
<protein>
    <submittedName>
        <fullName evidence="5 6">Ciliogenesis and planar polarity effector 1 isoform X1</fullName>
    </submittedName>
</protein>
<evidence type="ECO:0000256" key="1">
    <source>
        <dbReference type="SAM" id="Coils"/>
    </source>
</evidence>
<evidence type="ECO:0000313" key="6">
    <source>
        <dbReference type="RefSeq" id="XP_033788633.1"/>
    </source>
</evidence>
<evidence type="ECO:0000313" key="5">
    <source>
        <dbReference type="RefSeq" id="XP_033788625.1"/>
    </source>
</evidence>
<dbReference type="GO" id="GO:0060271">
    <property type="term" value="P:cilium assembly"/>
    <property type="evidence" value="ECO:0007669"/>
    <property type="project" value="TreeGrafter"/>
</dbReference>
<feature type="transmembrane region" description="Helical" evidence="3">
    <location>
        <begin position="295"/>
        <end position="315"/>
    </location>
</feature>
<dbReference type="GO" id="GO:0035869">
    <property type="term" value="C:ciliary transition zone"/>
    <property type="evidence" value="ECO:0007669"/>
    <property type="project" value="TreeGrafter"/>
</dbReference>
<keyword evidence="1" id="KW-0175">Coiled coil</keyword>
<feature type="compositionally biased region" description="Polar residues" evidence="2">
    <location>
        <begin position="2106"/>
        <end position="2115"/>
    </location>
</feature>
<dbReference type="RefSeq" id="XP_033788625.1">
    <property type="nucleotide sequence ID" value="XM_033932734.1"/>
</dbReference>
<dbReference type="PANTHER" id="PTHR14492:SF4">
    <property type="entry name" value="CILIOGENESIS AND PLANAR POLARITY EFFECTOR 1"/>
    <property type="match status" value="1"/>
</dbReference>
<feature type="transmembrane region" description="Helical" evidence="3">
    <location>
        <begin position="342"/>
        <end position="360"/>
    </location>
</feature>
<feature type="compositionally biased region" description="Polar residues" evidence="2">
    <location>
        <begin position="1972"/>
        <end position="1983"/>
    </location>
</feature>
<dbReference type="GeneID" id="117354770"/>
<feature type="compositionally biased region" description="Low complexity" evidence="2">
    <location>
        <begin position="2094"/>
        <end position="2105"/>
    </location>
</feature>
<keyword evidence="3" id="KW-1133">Transmembrane helix</keyword>
<keyword evidence="4" id="KW-1185">Reference proteome</keyword>